<feature type="region of interest" description="Disordered" evidence="8">
    <location>
        <begin position="221"/>
        <end position="275"/>
    </location>
</feature>
<accession>B5YM23</accession>
<evidence type="ECO:0000256" key="2">
    <source>
        <dbReference type="ARBA" id="ARBA00022603"/>
    </source>
</evidence>
<dbReference type="PROSITE" id="PS51562">
    <property type="entry name" value="RNA_CAP0_MT"/>
    <property type="match status" value="1"/>
</dbReference>
<dbReference type="GO" id="GO:0003723">
    <property type="term" value="F:RNA binding"/>
    <property type="evidence" value="ECO:0007669"/>
    <property type="project" value="UniProtKB-KW"/>
</dbReference>
<comment type="catalytic activity">
    <reaction evidence="7">
        <text>a 5'-end (5'-triphosphoguanosine)-ribonucleoside in mRNA + S-adenosyl-L-methionine = a 5'-end (N(7)-methyl 5'-triphosphoguanosine)-ribonucleoside in mRNA + S-adenosyl-L-homocysteine</text>
        <dbReference type="Rhea" id="RHEA:67008"/>
        <dbReference type="Rhea" id="RHEA-COMP:17166"/>
        <dbReference type="Rhea" id="RHEA-COMP:17167"/>
        <dbReference type="ChEBI" id="CHEBI:57856"/>
        <dbReference type="ChEBI" id="CHEBI:59789"/>
        <dbReference type="ChEBI" id="CHEBI:156461"/>
        <dbReference type="ChEBI" id="CHEBI:167617"/>
        <dbReference type="EC" id="2.1.1.56"/>
    </reaction>
</comment>
<dbReference type="Gene3D" id="3.40.50.150">
    <property type="entry name" value="Vaccinia Virus protein VP39"/>
    <property type="match status" value="1"/>
</dbReference>
<evidence type="ECO:0000259" key="9">
    <source>
        <dbReference type="PROSITE" id="PS51562"/>
    </source>
</evidence>
<evidence type="ECO:0000313" key="10">
    <source>
        <dbReference type="EMBL" id="ACI64335.1"/>
    </source>
</evidence>
<evidence type="ECO:0000256" key="4">
    <source>
        <dbReference type="ARBA" id="ARBA00022691"/>
    </source>
</evidence>
<keyword evidence="5" id="KW-0694">RNA-binding</keyword>
<dbReference type="InParanoid" id="B5YM23"/>
<feature type="compositionally biased region" description="Low complexity" evidence="8">
    <location>
        <begin position="362"/>
        <end position="371"/>
    </location>
</feature>
<dbReference type="Proteomes" id="UP000001449">
    <property type="component" value="Chromosome 18"/>
</dbReference>
<dbReference type="GO" id="GO:0005634">
    <property type="term" value="C:nucleus"/>
    <property type="evidence" value="ECO:0000318"/>
    <property type="project" value="GO_Central"/>
</dbReference>
<dbReference type="Pfam" id="PF03291">
    <property type="entry name" value="mRNA_G-N7_MeTrfase"/>
    <property type="match status" value="2"/>
</dbReference>
<dbReference type="HOGENOM" id="CLU_371108_0_0_1"/>
<keyword evidence="11" id="KW-1185">Reference proteome</keyword>
<name>B5YM23_THAPS</name>
<reference evidence="10 11" key="1">
    <citation type="journal article" date="2004" name="Science">
        <title>The genome of the diatom Thalassiosira pseudonana: ecology, evolution, and metabolism.</title>
        <authorList>
            <person name="Armbrust E.V."/>
            <person name="Berges J.A."/>
            <person name="Bowler C."/>
            <person name="Green B.R."/>
            <person name="Martinez D."/>
            <person name="Putnam N.H."/>
            <person name="Zhou S."/>
            <person name="Allen A.E."/>
            <person name="Apt K.E."/>
            <person name="Bechner M."/>
            <person name="Brzezinski M.A."/>
            <person name="Chaal B.K."/>
            <person name="Chiovitti A."/>
            <person name="Davis A.K."/>
            <person name="Demarest M.S."/>
            <person name="Detter J.C."/>
            <person name="Glavina T."/>
            <person name="Goodstein D."/>
            <person name="Hadi M.Z."/>
            <person name="Hellsten U."/>
            <person name="Hildebrand M."/>
            <person name="Jenkins B.D."/>
            <person name="Jurka J."/>
            <person name="Kapitonov V.V."/>
            <person name="Kroger N."/>
            <person name="Lau W.W."/>
            <person name="Lane T.W."/>
            <person name="Larimer F.W."/>
            <person name="Lippmeier J.C."/>
            <person name="Lucas S."/>
            <person name="Medina M."/>
            <person name="Montsant A."/>
            <person name="Obornik M."/>
            <person name="Parker M.S."/>
            <person name="Palenik B."/>
            <person name="Pazour G.J."/>
            <person name="Richardson P.M."/>
            <person name="Rynearson T.A."/>
            <person name="Saito M.A."/>
            <person name="Schwartz D.C."/>
            <person name="Thamatrakoln K."/>
            <person name="Valentin K."/>
            <person name="Vardi A."/>
            <person name="Wilkerson F.P."/>
            <person name="Rokhsar D.S."/>
        </authorList>
    </citation>
    <scope>NUCLEOTIDE SEQUENCE [LARGE SCALE GENOMIC DNA]</scope>
    <source>
        <strain evidence="10 11">CCMP1335</strain>
    </source>
</reference>
<dbReference type="eggNOG" id="KOG1975">
    <property type="taxonomic scope" value="Eukaryota"/>
</dbReference>
<dbReference type="InterPro" id="IPR039753">
    <property type="entry name" value="RG7MT1"/>
</dbReference>
<keyword evidence="6" id="KW-0507">mRNA processing</keyword>
<keyword evidence="2" id="KW-0489">Methyltransferase</keyword>
<evidence type="ECO:0000256" key="6">
    <source>
        <dbReference type="ARBA" id="ARBA00023042"/>
    </source>
</evidence>
<keyword evidence="4" id="KW-0949">S-adenosyl-L-methionine</keyword>
<keyword evidence="6" id="KW-0506">mRNA capping</keyword>
<feature type="region of interest" description="Disordered" evidence="8">
    <location>
        <begin position="362"/>
        <end position="385"/>
    </location>
</feature>
<dbReference type="GeneID" id="7443021"/>
<dbReference type="STRING" id="35128.B5YM23"/>
<feature type="compositionally biased region" description="Low complexity" evidence="8">
    <location>
        <begin position="226"/>
        <end position="236"/>
    </location>
</feature>
<proteinExistence type="predicted"/>
<gene>
    <name evidence="10" type="ORF">THAPS_10979</name>
</gene>
<evidence type="ECO:0000313" key="11">
    <source>
        <dbReference type="Proteomes" id="UP000001449"/>
    </source>
</evidence>
<dbReference type="PaxDb" id="35128-Thaps10979"/>
<dbReference type="EC" id="2.1.1.56" evidence="1"/>
<dbReference type="SUPFAM" id="SSF53335">
    <property type="entry name" value="S-adenosyl-L-methionine-dependent methyltransferases"/>
    <property type="match status" value="1"/>
</dbReference>
<dbReference type="InterPro" id="IPR029063">
    <property type="entry name" value="SAM-dependent_MTases_sf"/>
</dbReference>
<evidence type="ECO:0000256" key="5">
    <source>
        <dbReference type="ARBA" id="ARBA00022884"/>
    </source>
</evidence>
<sequence>MSSYPKATPIAKHDLLCLSTILNPILHKQPSTNNPPAISTIDSLTSALVKSSLPQATTADLLRLATVYTYKDAPVHPKPLSRAPRIESLMDWSLFVRATCVVGHGGNFGSNGGGDGALLKQCAIAVKLPSTIPTNSDDPKTQKDIKNSSLFRDFMKHLYDNKLVAVLACDSSGRIGFVVPLLLLSGNNGGGEDEYYAANLYYAPMKEFVKWARDNYSKSLQEGEESSSSQYRGQQSTDSGEVGTWTPQYSPPPETECGPSNEWDNVKMDTDDDGANNNDSMAAEELGTWTPQYTPPPEKECVPCGWEEAEIGNKNVNVGVDDDNDGLFVPAVASSNHDGGGFGNKDHEIGAGLWGWNDNTATDNGTATGWDNANETNNDETGLGGWTSVSNAETKTDGVFHANAGAAAADAFYSGLTRSLDTRADSRLYHMRAFNGWVKATQIAELDPDTFAASSTSGGRKRSRRSPMRVLDLACGKGGDLGKWTLHQRGVENYVGVDVARGSLVDAAVRARQMTKKGRGNALKRCTFTLADLGEDVPGRKRSKNAKRMQELLSWNMQSETSEDQRYDPKFAAIEGGGISESDKFDVVSIQFAIHYMMSTRKRARRFFHTVSSLLEVGGNLIATTIDARVVVEKLMALGKDYHFDEMDLHSEVDKAENEERHNNGNKHRKVTSVEGATVKVGKGVCRLKFDEEILRKVFHPPKTPEDMFGLQYTFTLVEGSDHAAGIGEAVDLPEWLTPIPALKELAHEAGLELEYATNFHAFYEERKNPAQHPAAHNALYNMKVLNRDGSISEQEWEVSRMYIALKFRKVRESTIELGEEGVGEDEMK</sequence>
<evidence type="ECO:0000256" key="3">
    <source>
        <dbReference type="ARBA" id="ARBA00022679"/>
    </source>
</evidence>
<feature type="domain" description="MRNA cap 0 methyltransferase" evidence="9">
    <location>
        <begin position="426"/>
        <end position="811"/>
    </location>
</feature>
<dbReference type="EMBL" id="CP001159">
    <property type="protein sequence ID" value="ACI64335.1"/>
    <property type="molecule type" value="Genomic_DNA"/>
</dbReference>
<reference evidence="10 11" key="2">
    <citation type="journal article" date="2008" name="Nature">
        <title>The Phaeodactylum genome reveals the evolutionary history of diatom genomes.</title>
        <authorList>
            <person name="Bowler C."/>
            <person name="Allen A.E."/>
            <person name="Badger J.H."/>
            <person name="Grimwood J."/>
            <person name="Jabbari K."/>
            <person name="Kuo A."/>
            <person name="Maheswari U."/>
            <person name="Martens C."/>
            <person name="Maumus F."/>
            <person name="Otillar R.P."/>
            <person name="Rayko E."/>
            <person name="Salamov A."/>
            <person name="Vandepoele K."/>
            <person name="Beszteri B."/>
            <person name="Gruber A."/>
            <person name="Heijde M."/>
            <person name="Katinka M."/>
            <person name="Mock T."/>
            <person name="Valentin K."/>
            <person name="Verret F."/>
            <person name="Berges J.A."/>
            <person name="Brownlee C."/>
            <person name="Cadoret J.P."/>
            <person name="Chiovitti A."/>
            <person name="Choi C.J."/>
            <person name="Coesel S."/>
            <person name="De Martino A."/>
            <person name="Detter J.C."/>
            <person name="Durkin C."/>
            <person name="Falciatore A."/>
            <person name="Fournet J."/>
            <person name="Haruta M."/>
            <person name="Huysman M.J."/>
            <person name="Jenkins B.D."/>
            <person name="Jiroutova K."/>
            <person name="Jorgensen R.E."/>
            <person name="Joubert Y."/>
            <person name="Kaplan A."/>
            <person name="Kroger N."/>
            <person name="Kroth P.G."/>
            <person name="La Roche J."/>
            <person name="Lindquist E."/>
            <person name="Lommer M."/>
            <person name="Martin-Jezequel V."/>
            <person name="Lopez P.J."/>
            <person name="Lucas S."/>
            <person name="Mangogna M."/>
            <person name="McGinnis K."/>
            <person name="Medlin L.K."/>
            <person name="Montsant A."/>
            <person name="Oudot-Le Secq M.P."/>
            <person name="Napoli C."/>
            <person name="Obornik M."/>
            <person name="Parker M.S."/>
            <person name="Petit J.L."/>
            <person name="Porcel B.M."/>
            <person name="Poulsen N."/>
            <person name="Robison M."/>
            <person name="Rychlewski L."/>
            <person name="Rynearson T.A."/>
            <person name="Schmutz J."/>
            <person name="Shapiro H."/>
            <person name="Siaut M."/>
            <person name="Stanley M."/>
            <person name="Sussman M.R."/>
            <person name="Taylor A.R."/>
            <person name="Vardi A."/>
            <person name="von Dassow P."/>
            <person name="Vyverman W."/>
            <person name="Willis A."/>
            <person name="Wyrwicz L.S."/>
            <person name="Rokhsar D.S."/>
            <person name="Weissenbach J."/>
            <person name="Armbrust E.V."/>
            <person name="Green B.R."/>
            <person name="Van de Peer Y."/>
            <person name="Grigoriev I.V."/>
        </authorList>
    </citation>
    <scope>NUCLEOTIDE SEQUENCE [LARGE SCALE GENOMIC DNA]</scope>
    <source>
        <strain evidence="10 11">CCMP1335</strain>
    </source>
</reference>
<dbReference type="RefSeq" id="XP_002295618.1">
    <property type="nucleotide sequence ID" value="XM_002295582.1"/>
</dbReference>
<protein>
    <recommendedName>
        <fullName evidence="1">mRNA (guanine-N(7))-methyltransferase</fullName>
        <ecNumber evidence="1">2.1.1.56</ecNumber>
    </recommendedName>
</protein>
<dbReference type="GO" id="GO:0004482">
    <property type="term" value="F:mRNA 5'-cap (guanine-N7-)-methyltransferase activity"/>
    <property type="evidence" value="ECO:0000318"/>
    <property type="project" value="GO_Central"/>
</dbReference>
<keyword evidence="3" id="KW-0808">Transferase</keyword>
<evidence type="ECO:0000256" key="7">
    <source>
        <dbReference type="ARBA" id="ARBA00044712"/>
    </source>
</evidence>
<dbReference type="InterPro" id="IPR004971">
    <property type="entry name" value="mRNA_G-N7_MeTrfase_dom"/>
</dbReference>
<dbReference type="KEGG" id="tps:THAPS_10979"/>
<dbReference type="AlphaFoldDB" id="B5YM23"/>
<evidence type="ECO:0000256" key="1">
    <source>
        <dbReference type="ARBA" id="ARBA00011926"/>
    </source>
</evidence>
<dbReference type="PANTHER" id="PTHR12189">
    <property type="entry name" value="MRNA GUANINE-7- METHYLTRANSFERASE"/>
    <property type="match status" value="1"/>
</dbReference>
<dbReference type="GO" id="GO:0006370">
    <property type="term" value="P:7-methylguanosine mRNA capping"/>
    <property type="evidence" value="ECO:0000318"/>
    <property type="project" value="GO_Central"/>
</dbReference>
<evidence type="ECO:0000256" key="8">
    <source>
        <dbReference type="SAM" id="MobiDB-lite"/>
    </source>
</evidence>
<organism evidence="10 11">
    <name type="scientific">Thalassiosira pseudonana</name>
    <name type="common">Marine diatom</name>
    <name type="synonym">Cyclotella nana</name>
    <dbReference type="NCBI Taxonomy" id="35128"/>
    <lineage>
        <taxon>Eukaryota</taxon>
        <taxon>Sar</taxon>
        <taxon>Stramenopiles</taxon>
        <taxon>Ochrophyta</taxon>
        <taxon>Bacillariophyta</taxon>
        <taxon>Coscinodiscophyceae</taxon>
        <taxon>Thalassiosirophycidae</taxon>
        <taxon>Thalassiosirales</taxon>
        <taxon>Thalassiosiraceae</taxon>
        <taxon>Thalassiosira</taxon>
    </lineage>
</organism>
<dbReference type="PANTHER" id="PTHR12189:SF2">
    <property type="entry name" value="MRNA CAP GUANINE-N7 METHYLTRANSFERASE"/>
    <property type="match status" value="1"/>
</dbReference>
<dbReference type="OMA" id="ENEERHN"/>